<reference evidence="1 2" key="1">
    <citation type="submission" date="2020-09" db="EMBL/GenBank/DDBJ databases">
        <title>Dyella sp. 7MK23 isolated from forest soil.</title>
        <authorList>
            <person name="Fu J."/>
        </authorList>
    </citation>
    <scope>NUCLEOTIDE SEQUENCE [LARGE SCALE GENOMIC DNA]</scope>
    <source>
        <strain evidence="1 2">7MK23</strain>
    </source>
</reference>
<evidence type="ECO:0000313" key="2">
    <source>
        <dbReference type="Proteomes" id="UP000651010"/>
    </source>
</evidence>
<proteinExistence type="predicted"/>
<gene>
    <name evidence="1" type="ORF">IGX34_14380</name>
</gene>
<accession>A0ABR9GBZ5</accession>
<evidence type="ECO:0000313" key="1">
    <source>
        <dbReference type="EMBL" id="MBE1161567.1"/>
    </source>
</evidence>
<organism evidence="1 2">
    <name type="scientific">Dyella acidiphila</name>
    <dbReference type="NCBI Taxonomy" id="2775866"/>
    <lineage>
        <taxon>Bacteria</taxon>
        <taxon>Pseudomonadati</taxon>
        <taxon>Pseudomonadota</taxon>
        <taxon>Gammaproteobacteria</taxon>
        <taxon>Lysobacterales</taxon>
        <taxon>Rhodanobacteraceae</taxon>
        <taxon>Dyella</taxon>
    </lineage>
</organism>
<sequence>MQRAQDRARQNVAEMIGHILQTLLKSEARVAEQLRRHQRNAFSKLAVLHRLLDEFGPIMKPYHDPVQWAHYAKKHQGPCLGFDVSNELLTQVNYVRSLPPFLDADKLIQGSWRVCSIPNFHIGHMKTNTVPGLI</sequence>
<keyword evidence="2" id="KW-1185">Reference proteome</keyword>
<comment type="caution">
    <text evidence="1">The sequence shown here is derived from an EMBL/GenBank/DDBJ whole genome shotgun (WGS) entry which is preliminary data.</text>
</comment>
<protein>
    <submittedName>
        <fullName evidence="1">DUF2971 domain-containing protein</fullName>
    </submittedName>
</protein>
<name>A0ABR9GBZ5_9GAMM</name>
<dbReference type="EMBL" id="JACZZA010000008">
    <property type="protein sequence ID" value="MBE1161567.1"/>
    <property type="molecule type" value="Genomic_DNA"/>
</dbReference>
<dbReference type="RefSeq" id="WP_192556408.1">
    <property type="nucleotide sequence ID" value="NZ_JACZZA010000008.1"/>
</dbReference>
<dbReference type="Proteomes" id="UP000651010">
    <property type="component" value="Unassembled WGS sequence"/>
</dbReference>